<keyword evidence="4 7" id="KW-0503">Monooxygenase</keyword>
<evidence type="ECO:0000313" key="8">
    <source>
        <dbReference type="Proteomes" id="UP001180715"/>
    </source>
</evidence>
<evidence type="ECO:0000256" key="2">
    <source>
        <dbReference type="ARBA" id="ARBA00022643"/>
    </source>
</evidence>
<dbReference type="PANTHER" id="PTHR30011">
    <property type="entry name" value="ALKANESULFONATE MONOOXYGENASE-RELATED"/>
    <property type="match status" value="1"/>
</dbReference>
<dbReference type="GO" id="GO:0004497">
    <property type="term" value="F:monooxygenase activity"/>
    <property type="evidence" value="ECO:0007669"/>
    <property type="project" value="UniProtKB-KW"/>
</dbReference>
<keyword evidence="2" id="KW-0288">FMN</keyword>
<dbReference type="InterPro" id="IPR016215">
    <property type="entry name" value="NTA_MOA"/>
</dbReference>
<dbReference type="InterPro" id="IPR036661">
    <property type="entry name" value="Luciferase-like_sf"/>
</dbReference>
<accession>A0ABU1Z1E9</accession>
<keyword evidence="1" id="KW-0285">Flavoprotein</keyword>
<dbReference type="Pfam" id="PF00296">
    <property type="entry name" value="Bac_luciferase"/>
    <property type="match status" value="1"/>
</dbReference>
<reference evidence="7" key="1">
    <citation type="submission" date="2023-07" db="EMBL/GenBank/DDBJ databases">
        <title>Sequencing the genomes of 1000 actinobacteria strains.</title>
        <authorList>
            <person name="Klenk H.-P."/>
        </authorList>
    </citation>
    <scope>NUCLEOTIDE SEQUENCE</scope>
    <source>
        <strain evidence="7">DSM 13068</strain>
    </source>
</reference>
<dbReference type="Proteomes" id="UP001180715">
    <property type="component" value="Unassembled WGS sequence"/>
</dbReference>
<dbReference type="InterPro" id="IPR011251">
    <property type="entry name" value="Luciferase-like_dom"/>
</dbReference>
<dbReference type="EMBL" id="JAVDXX010000001">
    <property type="protein sequence ID" value="MDR7294445.1"/>
    <property type="molecule type" value="Genomic_DNA"/>
</dbReference>
<evidence type="ECO:0000256" key="3">
    <source>
        <dbReference type="ARBA" id="ARBA00023002"/>
    </source>
</evidence>
<dbReference type="InterPro" id="IPR051260">
    <property type="entry name" value="Diverse_substr_monoxygenases"/>
</dbReference>
<protein>
    <submittedName>
        <fullName evidence="7">FMN-dependent oxidoreductase (Nitrilotriacetate monooxygenase family)</fullName>
    </submittedName>
</protein>
<feature type="domain" description="Luciferase-like" evidence="6">
    <location>
        <begin position="24"/>
        <end position="384"/>
    </location>
</feature>
<keyword evidence="3" id="KW-0560">Oxidoreductase</keyword>
<evidence type="ECO:0000256" key="1">
    <source>
        <dbReference type="ARBA" id="ARBA00022630"/>
    </source>
</evidence>
<organism evidence="7 8">
    <name type="scientific">Pseudoglutamicibacter albus</name>
    <dbReference type="NCBI Taxonomy" id="98671"/>
    <lineage>
        <taxon>Bacteria</taxon>
        <taxon>Bacillati</taxon>
        <taxon>Actinomycetota</taxon>
        <taxon>Actinomycetes</taxon>
        <taxon>Micrococcales</taxon>
        <taxon>Micrococcaceae</taxon>
        <taxon>Pseudoglutamicibacter</taxon>
    </lineage>
</organism>
<comment type="similarity">
    <text evidence="5">Belongs to the NtaA/SnaA/DszA monooxygenase family.</text>
</comment>
<dbReference type="NCBIfam" id="TIGR03860">
    <property type="entry name" value="FMN_nitrolo"/>
    <property type="match status" value="1"/>
</dbReference>
<dbReference type="Gene3D" id="3.20.20.30">
    <property type="entry name" value="Luciferase-like domain"/>
    <property type="match status" value="1"/>
</dbReference>
<dbReference type="RefSeq" id="WP_310248229.1">
    <property type="nucleotide sequence ID" value="NZ_JAVDXX010000001.1"/>
</dbReference>
<evidence type="ECO:0000256" key="5">
    <source>
        <dbReference type="ARBA" id="ARBA00033748"/>
    </source>
</evidence>
<evidence type="ECO:0000313" key="7">
    <source>
        <dbReference type="EMBL" id="MDR7294445.1"/>
    </source>
</evidence>
<comment type="caution">
    <text evidence="7">The sequence shown here is derived from an EMBL/GenBank/DDBJ whole genome shotgun (WGS) entry which is preliminary data.</text>
</comment>
<dbReference type="PIRSF" id="PIRSF000337">
    <property type="entry name" value="NTA_MOA"/>
    <property type="match status" value="1"/>
</dbReference>
<sequence length="474" mass="50394">MLLNAFEMATPVHQSPGLWRHPESRAANFDQLSYWTDLAQTLDRGGFTALFLADVLGTYDVYGGSDAVSHERGVQVPLLDPFAAVSAMAAVTRRLGFGLTASCTYEDPFLLARRFASLDHLTGGRVGWNIVTSYQDSAARNLGLERQLPHDERYDRADEYMDVMYKLFEGSFAPGSVLKDADAGVFVDPAGVRKAEHKGEYFSVDGALLTHPGPQRTPFLFQAGASARGLRFGAENAEAVFMIGSEPSVVRGYIDRLHEALEVAGRPADAVRTFAMATVVTGADDEEAQRRFESYQQYVDVEGALALFAGWTGVDLAGLDPDAPLAEVETEANQSALRSVTSGDTAREWTVRDIAAFVTLGGRGPVIVGGPESVADQLEGWQAASGVDGFNVCSGVRPADLERFAEYVSPELRRRGLLADAGEAADAGAGAADAAAGAAAEPVTLRASVTGQDWLPDSHRGSCFRTGASAGAGC</sequence>
<evidence type="ECO:0000259" key="6">
    <source>
        <dbReference type="Pfam" id="PF00296"/>
    </source>
</evidence>
<dbReference type="SUPFAM" id="SSF51679">
    <property type="entry name" value="Bacterial luciferase-like"/>
    <property type="match status" value="1"/>
</dbReference>
<proteinExistence type="inferred from homology"/>
<name>A0ABU1Z1E9_9MICC</name>
<dbReference type="PANTHER" id="PTHR30011:SF16">
    <property type="entry name" value="C2H2 FINGER DOMAIN TRANSCRIPTION FACTOR (EUROFUNG)-RELATED"/>
    <property type="match status" value="1"/>
</dbReference>
<evidence type="ECO:0000256" key="4">
    <source>
        <dbReference type="ARBA" id="ARBA00023033"/>
    </source>
</evidence>
<gene>
    <name evidence="7" type="ORF">J2S67_001713</name>
</gene>
<keyword evidence="8" id="KW-1185">Reference proteome</keyword>